<accession>A0ABZ2B9L0</accession>
<evidence type="ECO:0000313" key="5">
    <source>
        <dbReference type="EMBL" id="WVT04184.1"/>
    </source>
</evidence>
<dbReference type="InterPro" id="IPR009057">
    <property type="entry name" value="Homeodomain-like_sf"/>
</dbReference>
<dbReference type="InterPro" id="IPR050204">
    <property type="entry name" value="AraC_XylS_family_regulators"/>
</dbReference>
<dbReference type="InterPro" id="IPR018060">
    <property type="entry name" value="HTH_AraC"/>
</dbReference>
<dbReference type="SUPFAM" id="SSF46689">
    <property type="entry name" value="Homeodomain-like"/>
    <property type="match status" value="1"/>
</dbReference>
<dbReference type="Gene3D" id="1.10.10.60">
    <property type="entry name" value="Homeodomain-like"/>
    <property type="match status" value="1"/>
</dbReference>
<gene>
    <name evidence="5" type="ORF">RB548_01855</name>
</gene>
<evidence type="ECO:0000259" key="4">
    <source>
        <dbReference type="PROSITE" id="PS01124"/>
    </source>
</evidence>
<name>A0ABZ2B9L0_9HYPH</name>
<keyword evidence="1" id="KW-0805">Transcription regulation</keyword>
<dbReference type="EMBL" id="CP133148">
    <property type="protein sequence ID" value="WVT04184.1"/>
    <property type="molecule type" value="Genomic_DNA"/>
</dbReference>
<sequence length="303" mass="32888">MGRTSKPGAYGQRLGDIFGLKAPPPFIIRTLSRTTIAVTQIVCDVENNGLTAPIPREDAFLATMQLRPCPRHDLWIDGKPQKTGYLAAGSLSIYDLRQNPIANSISPFRNLHFYLPHKVLNAIADSDGAPRVDELMSQPGLGVDDPIFKGLATSLLPAFENPQEVSPLFIDHVTVAIAAHLARVYGTKAGKPARITLSDREERQIKELLASRLDGGLTVAELADACGLPVSQFAEAFRRATGLTPHRWIECLQLARARDLLQQKNVSLAEVAAATGFASADHLGRALARADGAVVVPWREYSK</sequence>
<keyword evidence="2" id="KW-0238">DNA-binding</keyword>
<dbReference type="SMART" id="SM00342">
    <property type="entry name" value="HTH_ARAC"/>
    <property type="match status" value="1"/>
</dbReference>
<evidence type="ECO:0000256" key="3">
    <source>
        <dbReference type="ARBA" id="ARBA00023163"/>
    </source>
</evidence>
<dbReference type="PANTHER" id="PTHR46796">
    <property type="entry name" value="HTH-TYPE TRANSCRIPTIONAL ACTIVATOR RHAS-RELATED"/>
    <property type="match status" value="1"/>
</dbReference>
<keyword evidence="6" id="KW-1185">Reference proteome</keyword>
<dbReference type="PROSITE" id="PS01124">
    <property type="entry name" value="HTH_ARAC_FAMILY_2"/>
    <property type="match status" value="1"/>
</dbReference>
<dbReference type="PANTHER" id="PTHR46796:SF14">
    <property type="entry name" value="TRANSCRIPTIONAL REGULATORY PROTEIN"/>
    <property type="match status" value="1"/>
</dbReference>
<organism evidence="5 6">
    <name type="scientific">Sinorhizobium chiapasense</name>
    <dbReference type="NCBI Taxonomy" id="501572"/>
    <lineage>
        <taxon>Bacteria</taxon>
        <taxon>Pseudomonadati</taxon>
        <taxon>Pseudomonadota</taxon>
        <taxon>Alphaproteobacteria</taxon>
        <taxon>Hyphomicrobiales</taxon>
        <taxon>Rhizobiaceae</taxon>
        <taxon>Sinorhizobium/Ensifer group</taxon>
        <taxon>Sinorhizobium</taxon>
    </lineage>
</organism>
<evidence type="ECO:0000256" key="1">
    <source>
        <dbReference type="ARBA" id="ARBA00023015"/>
    </source>
</evidence>
<protein>
    <submittedName>
        <fullName evidence="5">Helix-turn-helix domain-containing protein</fullName>
    </submittedName>
</protein>
<proteinExistence type="predicted"/>
<dbReference type="RefSeq" id="WP_331373367.1">
    <property type="nucleotide sequence ID" value="NZ_CP133148.1"/>
</dbReference>
<dbReference type="Proteomes" id="UP001432360">
    <property type="component" value="Chromosome"/>
</dbReference>
<keyword evidence="3" id="KW-0804">Transcription</keyword>
<evidence type="ECO:0000256" key="2">
    <source>
        <dbReference type="ARBA" id="ARBA00023125"/>
    </source>
</evidence>
<reference evidence="5" key="1">
    <citation type="submission" date="2023-08" db="EMBL/GenBank/DDBJ databases">
        <title>Complete genome sequence of Sinorhizobium chiapanecum ITTG S70 isolated from Acaciella angustissima nodules in Chiapas-Mexico.</title>
        <authorList>
            <person name="Rincon-Rosales R."/>
            <person name="Rogel M.A."/>
            <person name="Rincon-Medina C.I."/>
            <person name="Guerrero G."/>
            <person name="Manzano-Gomez L.A."/>
            <person name="Lopez-Lopez A."/>
            <person name="Rincon Molina F.A."/>
            <person name="Martinez-Romero E."/>
        </authorList>
    </citation>
    <scope>NUCLEOTIDE SEQUENCE</scope>
    <source>
        <strain evidence="5">ITTG S70</strain>
    </source>
</reference>
<dbReference type="Pfam" id="PF12833">
    <property type="entry name" value="HTH_18"/>
    <property type="match status" value="1"/>
</dbReference>
<feature type="domain" description="HTH araC/xylS-type" evidence="4">
    <location>
        <begin position="203"/>
        <end position="301"/>
    </location>
</feature>
<evidence type="ECO:0000313" key="6">
    <source>
        <dbReference type="Proteomes" id="UP001432360"/>
    </source>
</evidence>